<keyword evidence="2" id="KW-1185">Reference proteome</keyword>
<evidence type="ECO:0000313" key="1">
    <source>
        <dbReference type="EMBL" id="PIA17325.1"/>
    </source>
</evidence>
<gene>
    <name evidence="1" type="ORF">COEREDRAFT_80656</name>
</gene>
<dbReference type="EMBL" id="KZ303495">
    <property type="protein sequence ID" value="PIA17325.1"/>
    <property type="molecule type" value="Genomic_DNA"/>
</dbReference>
<accession>A0A2G5BE89</accession>
<evidence type="ECO:0000313" key="2">
    <source>
        <dbReference type="Proteomes" id="UP000242474"/>
    </source>
</evidence>
<name>A0A2G5BE89_COERN</name>
<sequence>MDKWRIVQESSISELEIPIKDNALRQRLKDFESCLEEMYQDLPQGPESEDIRRITCEFEKEFQLKQHLVELFAIETLPTSQVEMNIALWKTQPYVNRLLKKATVA</sequence>
<dbReference type="Proteomes" id="UP000242474">
    <property type="component" value="Unassembled WGS sequence"/>
</dbReference>
<dbReference type="OrthoDB" id="10393497at2759"/>
<protein>
    <submittedName>
        <fullName evidence="1">Uncharacterized protein</fullName>
    </submittedName>
</protein>
<organism evidence="1 2">
    <name type="scientific">Coemansia reversa (strain ATCC 12441 / NRRL 1564)</name>
    <dbReference type="NCBI Taxonomy" id="763665"/>
    <lineage>
        <taxon>Eukaryota</taxon>
        <taxon>Fungi</taxon>
        <taxon>Fungi incertae sedis</taxon>
        <taxon>Zoopagomycota</taxon>
        <taxon>Kickxellomycotina</taxon>
        <taxon>Kickxellomycetes</taxon>
        <taxon>Kickxellales</taxon>
        <taxon>Kickxellaceae</taxon>
        <taxon>Coemansia</taxon>
    </lineage>
</organism>
<reference evidence="1 2" key="1">
    <citation type="journal article" date="2015" name="Genome Biol. Evol.">
        <title>Phylogenomic analyses indicate that early fungi evolved digesting cell walls of algal ancestors of land plants.</title>
        <authorList>
            <person name="Chang Y."/>
            <person name="Wang S."/>
            <person name="Sekimoto S."/>
            <person name="Aerts A.L."/>
            <person name="Choi C."/>
            <person name="Clum A."/>
            <person name="LaButti K.M."/>
            <person name="Lindquist E.A."/>
            <person name="Yee Ngan C."/>
            <person name="Ohm R.A."/>
            <person name="Salamov A.A."/>
            <person name="Grigoriev I.V."/>
            <person name="Spatafora J.W."/>
            <person name="Berbee M.L."/>
        </authorList>
    </citation>
    <scope>NUCLEOTIDE SEQUENCE [LARGE SCALE GENOMIC DNA]</scope>
    <source>
        <strain evidence="1 2">NRRL 1564</strain>
    </source>
</reference>
<proteinExistence type="predicted"/>
<dbReference type="AlphaFoldDB" id="A0A2G5BE89"/>